<dbReference type="RefSeq" id="WP_186410769.1">
    <property type="nucleotide sequence ID" value="NZ_FLQY01000124.1"/>
</dbReference>
<protein>
    <recommendedName>
        <fullName evidence="3">Rhodanese-related sulfurtransferase</fullName>
    </recommendedName>
</protein>
<name>A0A1A8XPT2_9RHOO</name>
<dbReference type="Proteomes" id="UP000199600">
    <property type="component" value="Unassembled WGS sequence"/>
</dbReference>
<accession>A0A1A8XPT2</accession>
<sequence length="107" mass="12019">MNTLARLQTWYLAQCNGEWEHSSGVNIQSCDNPGWWVTINLTGTALQTQQFAEIAEGVDDLRFALGSHWLSCYIENGTWHGAGDETMLERILEVFLGWAEDNVGSLE</sequence>
<keyword evidence="2" id="KW-1185">Reference proteome</keyword>
<reference evidence="1 2" key="1">
    <citation type="submission" date="2016-06" db="EMBL/GenBank/DDBJ databases">
        <authorList>
            <person name="Kjaerup R.B."/>
            <person name="Dalgaard T.S."/>
            <person name="Juul-Madsen H.R."/>
        </authorList>
    </citation>
    <scope>NUCLEOTIDE SEQUENCE [LARGE SCALE GENOMIC DNA]</scope>
    <source>
        <strain evidence="1">2</strain>
    </source>
</reference>
<evidence type="ECO:0008006" key="3">
    <source>
        <dbReference type="Google" id="ProtNLM"/>
    </source>
</evidence>
<dbReference type="AlphaFoldDB" id="A0A1A8XPT2"/>
<dbReference type="InterPro" id="IPR028228">
    <property type="entry name" value="Imm53"/>
</dbReference>
<proteinExistence type="predicted"/>
<dbReference type="Pfam" id="PF15580">
    <property type="entry name" value="Imm53"/>
    <property type="match status" value="1"/>
</dbReference>
<evidence type="ECO:0000313" key="1">
    <source>
        <dbReference type="EMBL" id="SBT07160.1"/>
    </source>
</evidence>
<dbReference type="EMBL" id="FLQY01000124">
    <property type="protein sequence ID" value="SBT07160.1"/>
    <property type="molecule type" value="Genomic_DNA"/>
</dbReference>
<gene>
    <name evidence="1" type="ORF">PROAA_210040</name>
</gene>
<evidence type="ECO:0000313" key="2">
    <source>
        <dbReference type="Proteomes" id="UP000199600"/>
    </source>
</evidence>
<organism evidence="1 2">
    <name type="scientific">Candidatus Propionivibrio aalborgensis</name>
    <dbReference type="NCBI Taxonomy" id="1860101"/>
    <lineage>
        <taxon>Bacteria</taxon>
        <taxon>Pseudomonadati</taxon>
        <taxon>Pseudomonadota</taxon>
        <taxon>Betaproteobacteria</taxon>
        <taxon>Rhodocyclales</taxon>
        <taxon>Rhodocyclaceae</taxon>
        <taxon>Propionivibrio</taxon>
    </lineage>
</organism>